<sequence>MIFKFIQCFADLQSFCRELHDPIFNLLDLILTCMRDNYSDDLIQIFTYIYNTLRNLSLTFEKAFEKARNSLKPNRAERKANIQISFTYEIKKRLKFGLYVDFQEYAKSFSS</sequence>
<gene>
    <name evidence="1" type="ORF">BpHYR1_038301</name>
</gene>
<evidence type="ECO:0000313" key="2">
    <source>
        <dbReference type="Proteomes" id="UP000276133"/>
    </source>
</evidence>
<keyword evidence="2" id="KW-1185">Reference proteome</keyword>
<dbReference type="AlphaFoldDB" id="A0A3M7SHV2"/>
<dbReference type="EMBL" id="REGN01001342">
    <property type="protein sequence ID" value="RNA35321.1"/>
    <property type="molecule type" value="Genomic_DNA"/>
</dbReference>
<name>A0A3M7SHV2_BRAPC</name>
<protein>
    <submittedName>
        <fullName evidence="1">Uncharacterized protein</fullName>
    </submittedName>
</protein>
<proteinExistence type="predicted"/>
<dbReference type="Proteomes" id="UP000276133">
    <property type="component" value="Unassembled WGS sequence"/>
</dbReference>
<comment type="caution">
    <text evidence="1">The sequence shown here is derived from an EMBL/GenBank/DDBJ whole genome shotgun (WGS) entry which is preliminary data.</text>
</comment>
<organism evidence="1 2">
    <name type="scientific">Brachionus plicatilis</name>
    <name type="common">Marine rotifer</name>
    <name type="synonym">Brachionus muelleri</name>
    <dbReference type="NCBI Taxonomy" id="10195"/>
    <lineage>
        <taxon>Eukaryota</taxon>
        <taxon>Metazoa</taxon>
        <taxon>Spiralia</taxon>
        <taxon>Gnathifera</taxon>
        <taxon>Rotifera</taxon>
        <taxon>Eurotatoria</taxon>
        <taxon>Monogononta</taxon>
        <taxon>Pseudotrocha</taxon>
        <taxon>Ploima</taxon>
        <taxon>Brachionidae</taxon>
        <taxon>Brachionus</taxon>
    </lineage>
</organism>
<evidence type="ECO:0000313" key="1">
    <source>
        <dbReference type="EMBL" id="RNA35321.1"/>
    </source>
</evidence>
<reference evidence="1 2" key="1">
    <citation type="journal article" date="2018" name="Sci. Rep.">
        <title>Genomic signatures of local adaptation to the degree of environmental predictability in rotifers.</title>
        <authorList>
            <person name="Franch-Gras L."/>
            <person name="Hahn C."/>
            <person name="Garcia-Roger E.M."/>
            <person name="Carmona M.J."/>
            <person name="Serra M."/>
            <person name="Gomez A."/>
        </authorList>
    </citation>
    <scope>NUCLEOTIDE SEQUENCE [LARGE SCALE GENOMIC DNA]</scope>
    <source>
        <strain evidence="1">HYR1</strain>
    </source>
</reference>
<accession>A0A3M7SHV2</accession>